<proteinExistence type="predicted"/>
<sequence length="93" mass="9647">MSAAMISKVLDCGLFTGERRLAHLAVADGGGVASVSAIARWAGISQPDAWALAQRMVDDGWFRELADGSFLCMSAADPRLVGDLIDAGGGVRP</sequence>
<dbReference type="Proteomes" id="UP000478183">
    <property type="component" value="Unassembled WGS sequence"/>
</dbReference>
<keyword evidence="2" id="KW-1185">Reference proteome</keyword>
<dbReference type="EMBL" id="WMIE01000014">
    <property type="protein sequence ID" value="MTH79399.1"/>
    <property type="molecule type" value="Genomic_DNA"/>
</dbReference>
<name>A0A6L6JF92_9RHOB</name>
<dbReference type="AlphaFoldDB" id="A0A6L6JF92"/>
<evidence type="ECO:0000313" key="1">
    <source>
        <dbReference type="EMBL" id="MTH79399.1"/>
    </source>
</evidence>
<organism evidence="1 2">
    <name type="scientific">Paracoccus aestuariivivens</name>
    <dbReference type="NCBI Taxonomy" id="1820333"/>
    <lineage>
        <taxon>Bacteria</taxon>
        <taxon>Pseudomonadati</taxon>
        <taxon>Pseudomonadota</taxon>
        <taxon>Alphaproteobacteria</taxon>
        <taxon>Rhodobacterales</taxon>
        <taxon>Paracoccaceae</taxon>
        <taxon>Paracoccus</taxon>
    </lineage>
</organism>
<gene>
    <name evidence="1" type="ORF">GL286_16905</name>
</gene>
<protein>
    <recommendedName>
        <fullName evidence="3">MarR family transcriptional regulator</fullName>
    </recommendedName>
</protein>
<dbReference type="RefSeq" id="WP_155096751.1">
    <property type="nucleotide sequence ID" value="NZ_WMIE01000014.1"/>
</dbReference>
<reference evidence="1 2" key="1">
    <citation type="submission" date="2019-11" db="EMBL/GenBank/DDBJ databases">
        <authorList>
            <person name="Dong K."/>
        </authorList>
    </citation>
    <scope>NUCLEOTIDE SEQUENCE [LARGE SCALE GENOMIC DNA]</scope>
    <source>
        <strain evidence="1 2">NBRC 111993</strain>
    </source>
</reference>
<evidence type="ECO:0008006" key="3">
    <source>
        <dbReference type="Google" id="ProtNLM"/>
    </source>
</evidence>
<accession>A0A6L6JF92</accession>
<comment type="caution">
    <text evidence="1">The sequence shown here is derived from an EMBL/GenBank/DDBJ whole genome shotgun (WGS) entry which is preliminary data.</text>
</comment>
<evidence type="ECO:0000313" key="2">
    <source>
        <dbReference type="Proteomes" id="UP000478183"/>
    </source>
</evidence>